<dbReference type="GO" id="GO:0005005">
    <property type="term" value="F:transmembrane-ephrin receptor activity"/>
    <property type="evidence" value="ECO:0007669"/>
    <property type="project" value="TreeGrafter"/>
</dbReference>
<dbReference type="Gene3D" id="1.10.510.10">
    <property type="entry name" value="Transferase(Phosphotransferase) domain 1"/>
    <property type="match status" value="1"/>
</dbReference>
<dbReference type="SUPFAM" id="SSF47769">
    <property type="entry name" value="SAM/Pointed domain"/>
    <property type="match status" value="1"/>
</dbReference>
<evidence type="ECO:0000259" key="7">
    <source>
        <dbReference type="Pfam" id="PF22993"/>
    </source>
</evidence>
<reference evidence="8 9" key="1">
    <citation type="submission" date="2018-11" db="EMBL/GenBank/DDBJ databases">
        <authorList>
            <consortium name="Pathogen Informatics"/>
        </authorList>
    </citation>
    <scope>NUCLEOTIDE SEQUENCE [LARGE SCALE GENOMIC DNA]</scope>
</reference>
<dbReference type="InterPro" id="IPR001245">
    <property type="entry name" value="Ser-Thr/Tyr_kinase_cat_dom"/>
</dbReference>
<gene>
    <name evidence="8" type="ORF">SVUK_LOCUS6522</name>
</gene>
<feature type="domain" description="Serine-threonine/tyrosine-protein kinase catalytic" evidence="6">
    <location>
        <begin position="3"/>
        <end position="40"/>
    </location>
</feature>
<protein>
    <recommendedName>
        <fullName evidence="10">SAM domain-containing protein</fullName>
    </recommendedName>
</protein>
<dbReference type="InterPro" id="IPR013761">
    <property type="entry name" value="SAM/pointed_sf"/>
</dbReference>
<dbReference type="Pfam" id="PF07714">
    <property type="entry name" value="PK_Tyr_Ser-Thr"/>
    <property type="match status" value="1"/>
</dbReference>
<dbReference type="AlphaFoldDB" id="A0A3P7J0M3"/>
<keyword evidence="3" id="KW-0067">ATP-binding</keyword>
<evidence type="ECO:0000256" key="2">
    <source>
        <dbReference type="ARBA" id="ARBA00022741"/>
    </source>
</evidence>
<proteinExistence type="predicted"/>
<dbReference type="InterPro" id="IPR011009">
    <property type="entry name" value="Kinase-like_dom_sf"/>
</dbReference>
<dbReference type="GO" id="GO:0005886">
    <property type="term" value="C:plasma membrane"/>
    <property type="evidence" value="ECO:0007669"/>
    <property type="project" value="TreeGrafter"/>
</dbReference>
<dbReference type="SUPFAM" id="SSF56112">
    <property type="entry name" value="Protein kinase-like (PK-like)"/>
    <property type="match status" value="1"/>
</dbReference>
<dbReference type="InterPro" id="IPR054590">
    <property type="entry name" value="EPH_SAM"/>
</dbReference>
<name>A0A3P7J0M3_STRVU</name>
<evidence type="ECO:0000256" key="4">
    <source>
        <dbReference type="ARBA" id="ARBA00023136"/>
    </source>
</evidence>
<dbReference type="OrthoDB" id="4062651at2759"/>
<evidence type="ECO:0000256" key="5">
    <source>
        <dbReference type="ARBA" id="ARBA00023170"/>
    </source>
</evidence>
<keyword evidence="9" id="KW-1185">Reference proteome</keyword>
<dbReference type="GO" id="GO:0007411">
    <property type="term" value="P:axon guidance"/>
    <property type="evidence" value="ECO:0007669"/>
    <property type="project" value="TreeGrafter"/>
</dbReference>
<evidence type="ECO:0000313" key="9">
    <source>
        <dbReference type="Proteomes" id="UP000270094"/>
    </source>
</evidence>
<evidence type="ECO:0000259" key="6">
    <source>
        <dbReference type="Pfam" id="PF07714"/>
    </source>
</evidence>
<keyword evidence="4" id="KW-0472">Membrane</keyword>
<feature type="domain" description="Ephrin receptor 1 SAM" evidence="7">
    <location>
        <begin position="91"/>
        <end position="151"/>
    </location>
</feature>
<accession>A0A3P7J0M3</accession>
<evidence type="ECO:0000313" key="8">
    <source>
        <dbReference type="EMBL" id="VDM71524.1"/>
    </source>
</evidence>
<dbReference type="GO" id="GO:0030425">
    <property type="term" value="C:dendrite"/>
    <property type="evidence" value="ECO:0007669"/>
    <property type="project" value="TreeGrafter"/>
</dbReference>
<comment type="subcellular location">
    <subcellularLocation>
        <location evidence="1">Membrane</location>
        <topology evidence="1">Single-pass membrane protein</topology>
    </subcellularLocation>
</comment>
<organism evidence="8 9">
    <name type="scientific">Strongylus vulgaris</name>
    <name type="common">Blood worm</name>
    <dbReference type="NCBI Taxonomy" id="40348"/>
    <lineage>
        <taxon>Eukaryota</taxon>
        <taxon>Metazoa</taxon>
        <taxon>Ecdysozoa</taxon>
        <taxon>Nematoda</taxon>
        <taxon>Chromadorea</taxon>
        <taxon>Rhabditida</taxon>
        <taxon>Rhabditina</taxon>
        <taxon>Rhabditomorpha</taxon>
        <taxon>Strongyloidea</taxon>
        <taxon>Strongylidae</taxon>
        <taxon>Strongylus</taxon>
    </lineage>
</organism>
<dbReference type="InterPro" id="IPR050449">
    <property type="entry name" value="Ephrin_rcpt_TKs"/>
</dbReference>
<dbReference type="PANTHER" id="PTHR46877:SF14">
    <property type="entry name" value="RECEPTOR PROTEIN-TYROSINE KINASE"/>
    <property type="match status" value="1"/>
</dbReference>
<dbReference type="PANTHER" id="PTHR46877">
    <property type="entry name" value="EPH RECEPTOR A5"/>
    <property type="match status" value="1"/>
</dbReference>
<keyword evidence="5" id="KW-0675">Receptor</keyword>
<keyword evidence="2" id="KW-0547">Nucleotide-binding</keyword>
<evidence type="ECO:0000256" key="3">
    <source>
        <dbReference type="ARBA" id="ARBA00022840"/>
    </source>
</evidence>
<dbReference type="Gene3D" id="1.10.150.50">
    <property type="entry name" value="Transcription Factor, Ets-1"/>
    <property type="match status" value="1"/>
</dbReference>
<dbReference type="GO" id="GO:0005524">
    <property type="term" value="F:ATP binding"/>
    <property type="evidence" value="ECO:0007669"/>
    <property type="project" value="UniProtKB-KW"/>
</dbReference>
<dbReference type="Pfam" id="PF22993">
    <property type="entry name" value="SAM_EPH"/>
    <property type="match status" value="1"/>
</dbReference>
<dbReference type="EMBL" id="UYYB01020795">
    <property type="protein sequence ID" value="VDM71524.1"/>
    <property type="molecule type" value="Genomic_DNA"/>
</dbReference>
<evidence type="ECO:0008006" key="10">
    <source>
        <dbReference type="Google" id="ProtNLM"/>
    </source>
</evidence>
<sequence length="185" mass="20761">MLGYRLPPPMDCPIALHRLMLWCWRLDRHERPTFAQILAILEKYTQNPDFIHVDNVSFTAKRHASSTVNISSSAFGKPNSSLASPMLMSISPSSLPTLEDFMRSLNLTHCVDKLNKEGVFTISDLAQRSHLDLLAIGLISEEYQRIRSALCQLQNITPGRASDTATLPLRSATVRPARHDDGFFV</sequence>
<dbReference type="Proteomes" id="UP000270094">
    <property type="component" value="Unassembled WGS sequence"/>
</dbReference>
<evidence type="ECO:0000256" key="1">
    <source>
        <dbReference type="ARBA" id="ARBA00004167"/>
    </source>
</evidence>